<sequence length="518" mass="58371">MSVIAKRLLSFNPSDSNITAEFQRVCGIKIHYRKKHDNHCNGVSEKSNGASECNSSRLSGSILQKVDSQHLNEKANNQTSLANGALITDQSSQNWSNGHDLQSHLSQQKCQSDVNCNGVTNGLKATDTKIQNCLKYRHKNHAELNGNTKQIKSISGTVPTKPRLIENGHAKEKDCAEWCVSYTIENPLLYYLFSFGASLGNEIFYILFFSSTLWNFDSFVVRKVLIVWCVIMYLGQAAKDFIRWPRPKSPPVVRLEQRYELEYGMPSTHAMVGVAIPFGMLIFMGGRYEFQFIYGLLFAIAWSILVSFSRLYLGMHSVLDIIAGIGFAIFLMSMTVPFVDKIDNFLISHRYSLPVMVAVCIILCFLYPTLDKWSTARGDTSLILGVFSGIYAGLWLTGKLHPTDVDFFVTPEPETPPFELGVPPLAEMWLSMVRQVVGVVIVVIILTLLKLTVLHVLARLMGLDPKDPCTKRHLVIELPYKYVSYFLSATAATYLMPLLFLRLDIARPSYYSEIFNHT</sequence>
<comment type="subcellular location">
    <subcellularLocation>
        <location evidence="1">Endoplasmic reticulum membrane</location>
        <topology evidence="1">Multi-pass membrane protein</topology>
    </subcellularLocation>
</comment>
<feature type="transmembrane region" description="Helical" evidence="8">
    <location>
        <begin position="292"/>
        <end position="313"/>
    </location>
</feature>
<protein>
    <submittedName>
        <fullName evidence="10">Sphingosine-1-phosphate phosphatase 1</fullName>
    </submittedName>
</protein>
<feature type="domain" description="Phosphatidic acid phosphatase type 2/haloperoxidase" evidence="9">
    <location>
        <begin position="221"/>
        <end position="336"/>
    </location>
</feature>
<evidence type="ECO:0000256" key="8">
    <source>
        <dbReference type="SAM" id="Phobius"/>
    </source>
</evidence>
<dbReference type="SMART" id="SM00014">
    <property type="entry name" value="acidPPc"/>
    <property type="match status" value="1"/>
</dbReference>
<keyword evidence="5 8" id="KW-1133">Transmembrane helix</keyword>
<evidence type="ECO:0000256" key="3">
    <source>
        <dbReference type="ARBA" id="ARBA00022801"/>
    </source>
</evidence>
<keyword evidence="11" id="KW-1185">Reference proteome</keyword>
<feature type="transmembrane region" description="Helical" evidence="8">
    <location>
        <begin position="188"/>
        <end position="208"/>
    </location>
</feature>
<organism evidence="10 11">
    <name type="scientific">Plakobranchus ocellatus</name>
    <dbReference type="NCBI Taxonomy" id="259542"/>
    <lineage>
        <taxon>Eukaryota</taxon>
        <taxon>Metazoa</taxon>
        <taxon>Spiralia</taxon>
        <taxon>Lophotrochozoa</taxon>
        <taxon>Mollusca</taxon>
        <taxon>Gastropoda</taxon>
        <taxon>Heterobranchia</taxon>
        <taxon>Euthyneura</taxon>
        <taxon>Panpulmonata</taxon>
        <taxon>Sacoglossa</taxon>
        <taxon>Placobranchoidea</taxon>
        <taxon>Plakobranchidae</taxon>
        <taxon>Plakobranchus</taxon>
    </lineage>
</organism>
<dbReference type="CDD" id="cd03388">
    <property type="entry name" value="PAP2_SPPase1"/>
    <property type="match status" value="1"/>
</dbReference>
<dbReference type="SUPFAM" id="SSF48317">
    <property type="entry name" value="Acid phosphatase/Vanadium-dependent haloperoxidase"/>
    <property type="match status" value="1"/>
</dbReference>
<comment type="similarity">
    <text evidence="7">Belongs to the type 2 lipid phosphate phosphatase family.</text>
</comment>
<dbReference type="AlphaFoldDB" id="A0AAV4DXC9"/>
<feature type="transmembrane region" description="Helical" evidence="8">
    <location>
        <begin position="318"/>
        <end position="339"/>
    </location>
</feature>
<evidence type="ECO:0000256" key="1">
    <source>
        <dbReference type="ARBA" id="ARBA00004477"/>
    </source>
</evidence>
<dbReference type="InterPro" id="IPR036938">
    <property type="entry name" value="PAP2/HPO_sf"/>
</dbReference>
<evidence type="ECO:0000256" key="2">
    <source>
        <dbReference type="ARBA" id="ARBA00022692"/>
    </source>
</evidence>
<evidence type="ECO:0000259" key="9">
    <source>
        <dbReference type="SMART" id="SM00014"/>
    </source>
</evidence>
<keyword evidence="6 8" id="KW-0472">Membrane</keyword>
<dbReference type="Gene3D" id="1.20.144.10">
    <property type="entry name" value="Phosphatidic acid phosphatase type 2/haloperoxidase"/>
    <property type="match status" value="1"/>
</dbReference>
<accession>A0AAV4DXC9</accession>
<evidence type="ECO:0000313" key="10">
    <source>
        <dbReference type="EMBL" id="GFO48705.1"/>
    </source>
</evidence>
<keyword evidence="3" id="KW-0378">Hydrolase</keyword>
<dbReference type="PANTHER" id="PTHR14969">
    <property type="entry name" value="SPHINGOSINE-1-PHOSPHATE PHOSPHOHYDROLASE"/>
    <property type="match status" value="1"/>
</dbReference>
<dbReference type="Proteomes" id="UP000735302">
    <property type="component" value="Unassembled WGS sequence"/>
</dbReference>
<dbReference type="GO" id="GO:0005789">
    <property type="term" value="C:endoplasmic reticulum membrane"/>
    <property type="evidence" value="ECO:0007669"/>
    <property type="project" value="UniProtKB-SubCell"/>
</dbReference>
<dbReference type="GO" id="GO:0006670">
    <property type="term" value="P:sphingosine metabolic process"/>
    <property type="evidence" value="ECO:0007669"/>
    <property type="project" value="TreeGrafter"/>
</dbReference>
<evidence type="ECO:0000256" key="7">
    <source>
        <dbReference type="ARBA" id="ARBA00038324"/>
    </source>
</evidence>
<proteinExistence type="inferred from homology"/>
<evidence type="ECO:0000256" key="4">
    <source>
        <dbReference type="ARBA" id="ARBA00022824"/>
    </source>
</evidence>
<feature type="transmembrane region" description="Helical" evidence="8">
    <location>
        <begin position="351"/>
        <end position="370"/>
    </location>
</feature>
<keyword evidence="2 8" id="KW-0812">Transmembrane</keyword>
<evidence type="ECO:0000256" key="6">
    <source>
        <dbReference type="ARBA" id="ARBA00023136"/>
    </source>
</evidence>
<feature type="transmembrane region" description="Helical" evidence="8">
    <location>
        <begin position="382"/>
        <end position="398"/>
    </location>
</feature>
<dbReference type="GO" id="GO:0042392">
    <property type="term" value="F:sphingosine-1-phosphate phosphatase activity"/>
    <property type="evidence" value="ECO:0007669"/>
    <property type="project" value="TreeGrafter"/>
</dbReference>
<dbReference type="Pfam" id="PF01569">
    <property type="entry name" value="PAP2"/>
    <property type="match status" value="1"/>
</dbReference>
<feature type="transmembrane region" description="Helical" evidence="8">
    <location>
        <begin position="263"/>
        <end position="286"/>
    </location>
</feature>
<gene>
    <name evidence="10" type="ORF">PoB_007521000</name>
</gene>
<keyword evidence="4" id="KW-0256">Endoplasmic reticulum</keyword>
<reference evidence="10 11" key="1">
    <citation type="journal article" date="2021" name="Elife">
        <title>Chloroplast acquisition without the gene transfer in kleptoplastic sea slugs, Plakobranchus ocellatus.</title>
        <authorList>
            <person name="Maeda T."/>
            <person name="Takahashi S."/>
            <person name="Yoshida T."/>
            <person name="Shimamura S."/>
            <person name="Takaki Y."/>
            <person name="Nagai Y."/>
            <person name="Toyoda A."/>
            <person name="Suzuki Y."/>
            <person name="Arimoto A."/>
            <person name="Ishii H."/>
            <person name="Satoh N."/>
            <person name="Nishiyama T."/>
            <person name="Hasebe M."/>
            <person name="Maruyama T."/>
            <person name="Minagawa J."/>
            <person name="Obokata J."/>
            <person name="Shigenobu S."/>
        </authorList>
    </citation>
    <scope>NUCLEOTIDE SEQUENCE [LARGE SCALE GENOMIC DNA]</scope>
</reference>
<dbReference type="PANTHER" id="PTHR14969:SF28">
    <property type="entry name" value="DIHYDROSPHINGOSINE 1-PHOSPHATE PHOSPHATASE LCB3-RELATED"/>
    <property type="match status" value="1"/>
</dbReference>
<feature type="transmembrane region" description="Helical" evidence="8">
    <location>
        <begin position="436"/>
        <end position="461"/>
    </location>
</feature>
<feature type="transmembrane region" description="Helical" evidence="8">
    <location>
        <begin position="482"/>
        <end position="501"/>
    </location>
</feature>
<dbReference type="InterPro" id="IPR000326">
    <property type="entry name" value="PAP2/HPO"/>
</dbReference>
<dbReference type="EMBL" id="BLXT01008440">
    <property type="protein sequence ID" value="GFO48705.1"/>
    <property type="molecule type" value="Genomic_DNA"/>
</dbReference>
<evidence type="ECO:0000313" key="11">
    <source>
        <dbReference type="Proteomes" id="UP000735302"/>
    </source>
</evidence>
<evidence type="ECO:0000256" key="5">
    <source>
        <dbReference type="ARBA" id="ARBA00022989"/>
    </source>
</evidence>
<comment type="caution">
    <text evidence="10">The sequence shown here is derived from an EMBL/GenBank/DDBJ whole genome shotgun (WGS) entry which is preliminary data.</text>
</comment>
<name>A0AAV4DXC9_9GAST</name>